<dbReference type="GO" id="GO:0008203">
    <property type="term" value="P:cholesterol metabolic process"/>
    <property type="evidence" value="ECO:0007669"/>
    <property type="project" value="UniProtKB-KW"/>
</dbReference>
<dbReference type="AlphaFoldDB" id="A0A6J6CQ38"/>
<proteinExistence type="predicted"/>
<evidence type="ECO:0000256" key="10">
    <source>
        <dbReference type="ARBA" id="ARBA00038856"/>
    </source>
</evidence>
<keyword evidence="2" id="KW-0153">Cholesterol metabolism</keyword>
<protein>
    <recommendedName>
        <fullName evidence="13">Cholesterol oxidase</fullName>
        <ecNumber evidence="12">1.1.3.6</ecNumber>
        <ecNumber evidence="10">5.3.3.1</ecNumber>
    </recommendedName>
    <alternativeName>
        <fullName evidence="14">Cholesterol isomerase</fullName>
    </alternativeName>
</protein>
<sequence>MNVNQATNHNEFDVVVIGSGFGGSVAALRLTEKGYRVLVLEAGARFEDKDFAKNSFDLKRFLFFPKLGMLGIQRIDFLKNVLVMSGAGVGGGSLVYANTLYRPPSDFFKTGSWAQIADWQTLLNPYYDVAERMLGVQVNPFFSPADLVLKKVATARGVEDSFRMTPVGIYFGEEGKTVKDPYFGGKGPSRTGCTNCGECMTGCRHGAKNTLVKNYLYLAEQGTADKPGAVVWDLTTVKHISKLADGNFELALKKTSVGAKSRPQSIRAAQVIVAAGALGSAKLLQRSRDRGGLNGISDKLGELSRTNSESLLGVVAKSKDQDFSKGSSITSSVFPTPDTHIEPVRYGRGSGFMGLLQSVMASGENGEAPNFGRLLKVTFKNLLRLPNFYNLRTWPERTLILLVMQSRDNSLTTYLKRSKLFTKKLTSKQGYGEVNPSWVPAGHEFARDIANEINGTPGAVIGEPFGIPMTAHFLGGAVIAADAESGVVDPYLRVFGVPGLHIWDGSTLSANPGVNPSLSITAQAEWAAAHWPNKGEGDARTPLGFRFGFVNPVAAKFPVLRIAPRVHGSQSQAPSSTPQQ</sequence>
<keyword evidence="8" id="KW-0753">Steroid metabolism</keyword>
<gene>
    <name evidence="18" type="ORF">UFOPK1618_00064</name>
</gene>
<name>A0A6J6CQ38_9ZZZZ</name>
<evidence type="ECO:0000256" key="9">
    <source>
        <dbReference type="ARBA" id="ARBA00023235"/>
    </source>
</evidence>
<comment type="cofactor">
    <cofactor evidence="1">
        <name>FAD</name>
        <dbReference type="ChEBI" id="CHEBI:57692"/>
    </cofactor>
</comment>
<evidence type="ECO:0000256" key="4">
    <source>
        <dbReference type="ARBA" id="ARBA00022827"/>
    </source>
</evidence>
<keyword evidence="3" id="KW-0285">Flavoprotein</keyword>
<dbReference type="EC" id="1.1.3.6" evidence="12"/>
<dbReference type="InterPro" id="IPR036188">
    <property type="entry name" value="FAD/NAD-bd_sf"/>
</dbReference>
<organism evidence="18">
    <name type="scientific">freshwater metagenome</name>
    <dbReference type="NCBI Taxonomy" id="449393"/>
    <lineage>
        <taxon>unclassified sequences</taxon>
        <taxon>metagenomes</taxon>
        <taxon>ecological metagenomes</taxon>
    </lineage>
</organism>
<dbReference type="Pfam" id="PF05199">
    <property type="entry name" value="GMC_oxred_C"/>
    <property type="match status" value="1"/>
</dbReference>
<dbReference type="InterPro" id="IPR003953">
    <property type="entry name" value="FAD-dep_OxRdtase_2_FAD-bd"/>
</dbReference>
<evidence type="ECO:0000256" key="8">
    <source>
        <dbReference type="ARBA" id="ARBA00023221"/>
    </source>
</evidence>
<evidence type="ECO:0000256" key="1">
    <source>
        <dbReference type="ARBA" id="ARBA00001974"/>
    </source>
</evidence>
<reference evidence="18" key="1">
    <citation type="submission" date="2020-05" db="EMBL/GenBank/DDBJ databases">
        <authorList>
            <person name="Chiriac C."/>
            <person name="Salcher M."/>
            <person name="Ghai R."/>
            <person name="Kavagutti S V."/>
        </authorList>
    </citation>
    <scope>NUCLEOTIDE SEQUENCE</scope>
</reference>
<evidence type="ECO:0000256" key="12">
    <source>
        <dbReference type="ARBA" id="ARBA00049723"/>
    </source>
</evidence>
<evidence type="ECO:0000256" key="14">
    <source>
        <dbReference type="ARBA" id="ARBA00049778"/>
    </source>
</evidence>
<evidence type="ECO:0000256" key="7">
    <source>
        <dbReference type="ARBA" id="ARBA00023166"/>
    </source>
</evidence>
<comment type="pathway">
    <text evidence="11">Steroid metabolism; cholesterol degradation.</text>
</comment>
<evidence type="ECO:0000256" key="5">
    <source>
        <dbReference type="ARBA" id="ARBA00023002"/>
    </source>
</evidence>
<evidence type="ECO:0000256" key="2">
    <source>
        <dbReference type="ARBA" id="ARBA00022548"/>
    </source>
</evidence>
<dbReference type="GO" id="GO:0004769">
    <property type="term" value="F:steroid Delta-isomerase activity"/>
    <property type="evidence" value="ECO:0007669"/>
    <property type="project" value="UniProtKB-EC"/>
</dbReference>
<feature type="domain" description="Glucose-methanol-choline oxidoreductase C-terminal" evidence="17">
    <location>
        <begin position="470"/>
        <end position="524"/>
    </location>
</feature>
<dbReference type="EC" id="5.3.3.1" evidence="10"/>
<evidence type="ECO:0000259" key="17">
    <source>
        <dbReference type="Pfam" id="PF05199"/>
    </source>
</evidence>
<evidence type="ECO:0000256" key="13">
    <source>
        <dbReference type="ARBA" id="ARBA00049744"/>
    </source>
</evidence>
<dbReference type="SUPFAM" id="SSF51905">
    <property type="entry name" value="FAD/NAD(P)-binding domain"/>
    <property type="match status" value="1"/>
</dbReference>
<evidence type="ECO:0000259" key="15">
    <source>
        <dbReference type="Pfam" id="PF00732"/>
    </source>
</evidence>
<dbReference type="InterPro" id="IPR007867">
    <property type="entry name" value="GMC_OxRtase_C"/>
</dbReference>
<keyword evidence="6" id="KW-0443">Lipid metabolism</keyword>
<dbReference type="InterPro" id="IPR000172">
    <property type="entry name" value="GMC_OxRdtase_N"/>
</dbReference>
<evidence type="ECO:0000256" key="3">
    <source>
        <dbReference type="ARBA" id="ARBA00022630"/>
    </source>
</evidence>
<accession>A0A6J6CQ38</accession>
<dbReference type="GO" id="GO:0016995">
    <property type="term" value="F:cholesterol oxidase activity"/>
    <property type="evidence" value="ECO:0007669"/>
    <property type="project" value="UniProtKB-EC"/>
</dbReference>
<evidence type="ECO:0000256" key="11">
    <source>
        <dbReference type="ARBA" id="ARBA00049645"/>
    </source>
</evidence>
<keyword evidence="5" id="KW-0560">Oxidoreductase</keyword>
<dbReference type="Gene3D" id="3.50.50.60">
    <property type="entry name" value="FAD/NAD(P)-binding domain"/>
    <property type="match status" value="3"/>
</dbReference>
<keyword evidence="4" id="KW-0274">FAD</keyword>
<dbReference type="GO" id="GO:0050660">
    <property type="term" value="F:flavin adenine dinucleotide binding"/>
    <property type="evidence" value="ECO:0007669"/>
    <property type="project" value="InterPro"/>
</dbReference>
<feature type="domain" description="FAD-dependent oxidoreductase 2 FAD-binding" evidence="16">
    <location>
        <begin position="13"/>
        <end position="46"/>
    </location>
</feature>
<keyword evidence="9" id="KW-0413">Isomerase</keyword>
<dbReference type="PANTHER" id="PTHR47470:SF1">
    <property type="entry name" value="FAD-DEPENDENT OXIDOREDUCTASE 2 FAD BINDING DOMAIN-CONTAINING PROTEIN"/>
    <property type="match status" value="1"/>
</dbReference>
<evidence type="ECO:0000259" key="16">
    <source>
        <dbReference type="Pfam" id="PF00890"/>
    </source>
</evidence>
<dbReference type="EMBL" id="CAEZTF010000005">
    <property type="protein sequence ID" value="CAB4553652.1"/>
    <property type="molecule type" value="Genomic_DNA"/>
</dbReference>
<evidence type="ECO:0000313" key="18">
    <source>
        <dbReference type="EMBL" id="CAB4553652.1"/>
    </source>
</evidence>
<dbReference type="Pfam" id="PF00732">
    <property type="entry name" value="GMC_oxred_N"/>
    <property type="match status" value="1"/>
</dbReference>
<dbReference type="InterPro" id="IPR052542">
    <property type="entry name" value="Cholesterol_Oxidase"/>
</dbReference>
<keyword evidence="7" id="KW-1207">Sterol metabolism</keyword>
<dbReference type="PANTHER" id="PTHR47470">
    <property type="entry name" value="CHOLESTEROL OXIDASE"/>
    <property type="match status" value="1"/>
</dbReference>
<evidence type="ECO:0000256" key="6">
    <source>
        <dbReference type="ARBA" id="ARBA00023098"/>
    </source>
</evidence>
<feature type="domain" description="Glucose-methanol-choline oxidoreductase N-terminal" evidence="15">
    <location>
        <begin position="191"/>
        <end position="287"/>
    </location>
</feature>
<dbReference type="Pfam" id="PF00890">
    <property type="entry name" value="FAD_binding_2"/>
    <property type="match status" value="1"/>
</dbReference>